<evidence type="ECO:0000313" key="2">
    <source>
        <dbReference type="EMBL" id="KAJ7321990.1"/>
    </source>
</evidence>
<keyword evidence="3" id="KW-1185">Reference proteome</keyword>
<protein>
    <submittedName>
        <fullName evidence="2">Uncharacterized protein</fullName>
    </submittedName>
</protein>
<dbReference type="Proteomes" id="UP001218218">
    <property type="component" value="Unassembled WGS sequence"/>
</dbReference>
<proteinExistence type="predicted"/>
<gene>
    <name evidence="2" type="ORF">DFH08DRAFT_818366</name>
</gene>
<comment type="caution">
    <text evidence="2">The sequence shown here is derived from an EMBL/GenBank/DDBJ whole genome shotgun (WGS) entry which is preliminary data.</text>
</comment>
<sequence>MSLQVLHLLQPISHNPSAPSSNHITYPIQKLISLKPLTALQVAANESSSDNSVSGAHEEILEEALKPSDNDEGDEIGGGLTEAYVDWGRSAERWLSNCITTLTAPGGVKPMELQPRATRPLAEASQQQGGPESVPPVDLAAPDSMFMCAYLQPGEAYETCITHSMMIKQLFPNIAADTSLKHFLQTAV</sequence>
<organism evidence="2 3">
    <name type="scientific">Mycena albidolilacea</name>
    <dbReference type="NCBI Taxonomy" id="1033008"/>
    <lineage>
        <taxon>Eukaryota</taxon>
        <taxon>Fungi</taxon>
        <taxon>Dikarya</taxon>
        <taxon>Basidiomycota</taxon>
        <taxon>Agaricomycotina</taxon>
        <taxon>Agaricomycetes</taxon>
        <taxon>Agaricomycetidae</taxon>
        <taxon>Agaricales</taxon>
        <taxon>Marasmiineae</taxon>
        <taxon>Mycenaceae</taxon>
        <taxon>Mycena</taxon>
    </lineage>
</organism>
<name>A0AAD6ZH16_9AGAR</name>
<feature type="region of interest" description="Disordered" evidence="1">
    <location>
        <begin position="117"/>
        <end position="138"/>
    </location>
</feature>
<evidence type="ECO:0000313" key="3">
    <source>
        <dbReference type="Proteomes" id="UP001218218"/>
    </source>
</evidence>
<dbReference type="AlphaFoldDB" id="A0AAD6ZH16"/>
<dbReference type="EMBL" id="JARIHO010000049">
    <property type="protein sequence ID" value="KAJ7321990.1"/>
    <property type="molecule type" value="Genomic_DNA"/>
</dbReference>
<evidence type="ECO:0000256" key="1">
    <source>
        <dbReference type="SAM" id="MobiDB-lite"/>
    </source>
</evidence>
<reference evidence="2" key="1">
    <citation type="submission" date="2023-03" db="EMBL/GenBank/DDBJ databases">
        <title>Massive genome expansion in bonnet fungi (Mycena s.s.) driven by repeated elements and novel gene families across ecological guilds.</title>
        <authorList>
            <consortium name="Lawrence Berkeley National Laboratory"/>
            <person name="Harder C.B."/>
            <person name="Miyauchi S."/>
            <person name="Viragh M."/>
            <person name="Kuo A."/>
            <person name="Thoen E."/>
            <person name="Andreopoulos B."/>
            <person name="Lu D."/>
            <person name="Skrede I."/>
            <person name="Drula E."/>
            <person name="Henrissat B."/>
            <person name="Morin E."/>
            <person name="Kohler A."/>
            <person name="Barry K."/>
            <person name="LaButti K."/>
            <person name="Morin E."/>
            <person name="Salamov A."/>
            <person name="Lipzen A."/>
            <person name="Mereny Z."/>
            <person name="Hegedus B."/>
            <person name="Baldrian P."/>
            <person name="Stursova M."/>
            <person name="Weitz H."/>
            <person name="Taylor A."/>
            <person name="Grigoriev I.V."/>
            <person name="Nagy L.G."/>
            <person name="Martin F."/>
            <person name="Kauserud H."/>
        </authorList>
    </citation>
    <scope>NUCLEOTIDE SEQUENCE</scope>
    <source>
        <strain evidence="2">CBHHK002</strain>
    </source>
</reference>
<accession>A0AAD6ZH16</accession>